<evidence type="ECO:0000313" key="3">
    <source>
        <dbReference type="Proteomes" id="UP000183090"/>
    </source>
</evidence>
<protein>
    <submittedName>
        <fullName evidence="2">Proline racemase</fullName>
    </submittedName>
</protein>
<dbReference type="PANTHER" id="PTHR33442:SF1">
    <property type="entry name" value="TRANS-3-HYDROXY-L-PROLINE DEHYDRATASE"/>
    <property type="match status" value="1"/>
</dbReference>
<dbReference type="SFLD" id="SFLDS00028">
    <property type="entry name" value="Proline_Racemase"/>
    <property type="match status" value="1"/>
</dbReference>
<dbReference type="RefSeq" id="WP_238983763.1">
    <property type="nucleotide sequence ID" value="NZ_CP011366.1"/>
</dbReference>
<dbReference type="FunFam" id="3.10.310.10:FF:000003">
    <property type="entry name" value="Proline racemase"/>
    <property type="match status" value="1"/>
</dbReference>
<accession>A0AA94KVE5</accession>
<proteinExistence type="inferred from homology"/>
<dbReference type="GO" id="GO:0047580">
    <property type="term" value="F:4-hydroxyproline epimerase activity"/>
    <property type="evidence" value="ECO:0007669"/>
    <property type="project" value="TreeGrafter"/>
</dbReference>
<name>A0AA94KVE5_9STAP</name>
<organism evidence="2 3">
    <name type="scientific">Salinicoccus halodurans</name>
    <dbReference type="NCBI Taxonomy" id="407035"/>
    <lineage>
        <taxon>Bacteria</taxon>
        <taxon>Bacillati</taxon>
        <taxon>Bacillota</taxon>
        <taxon>Bacilli</taxon>
        <taxon>Bacillales</taxon>
        <taxon>Staphylococcaceae</taxon>
        <taxon>Salinicoccus</taxon>
    </lineage>
</organism>
<evidence type="ECO:0000313" key="2">
    <source>
        <dbReference type="EMBL" id="SFK67697.1"/>
    </source>
</evidence>
<dbReference type="PANTHER" id="PTHR33442">
    <property type="entry name" value="TRANS-3-HYDROXY-L-PROLINE DEHYDRATASE"/>
    <property type="match status" value="1"/>
</dbReference>
<dbReference type="Proteomes" id="UP000183090">
    <property type="component" value="Unassembled WGS sequence"/>
</dbReference>
<gene>
    <name evidence="2" type="ORF">SAMN05216235_1099</name>
</gene>
<dbReference type="Pfam" id="PF05544">
    <property type="entry name" value="Pro_racemase"/>
    <property type="match status" value="1"/>
</dbReference>
<sequence>MNFNRMITTVDMHVAGEPLRIITGGLPVIKGESQPERRAYCIEHLDYIRKFLMHEPRGHDGMYGCIITPPAREESDFGVLFMHNEGWSTMCGHGVIAVVTMGIETGMFDISEGNRRFVIDSPAGQVIAHAEHDGNSVVSVTFENVPSFVFLSDIALNINGTELKADVSFGGAFYVILNNSLLNLTQEKKNLPDFKDWAARIKEEAEKKFDIQHPLQEDLKGIYGVIFSEALNDREWKNITIFAHRQLDRSPCGTGTSAKAVQLYSKLELEMGESFTHRSITGGAFAGGLVKPDRVDEYDAAVTTVSGTAHIIGFNRFVLETDDELPEGFLLEQYIKR</sequence>
<dbReference type="EMBL" id="FOTB01000002">
    <property type="protein sequence ID" value="SFK67697.1"/>
    <property type="molecule type" value="Genomic_DNA"/>
</dbReference>
<dbReference type="InterPro" id="IPR008794">
    <property type="entry name" value="Pro_racemase_fam"/>
</dbReference>
<dbReference type="SUPFAM" id="SSF54506">
    <property type="entry name" value="Diaminopimelate epimerase-like"/>
    <property type="match status" value="1"/>
</dbReference>
<evidence type="ECO:0000256" key="1">
    <source>
        <dbReference type="ARBA" id="ARBA00007529"/>
    </source>
</evidence>
<dbReference type="PIRSF" id="PIRSF029792">
    <property type="entry name" value="Pro_racemase"/>
    <property type="match status" value="1"/>
</dbReference>
<dbReference type="Gene3D" id="3.10.310.10">
    <property type="entry name" value="Diaminopimelate Epimerase, Chain A, domain 1"/>
    <property type="match status" value="2"/>
</dbReference>
<comment type="caution">
    <text evidence="2">The sequence shown here is derived from an EMBL/GenBank/DDBJ whole genome shotgun (WGS) entry which is preliminary data.</text>
</comment>
<reference evidence="2 3" key="1">
    <citation type="submission" date="2016-10" db="EMBL/GenBank/DDBJ databases">
        <authorList>
            <person name="Varghese N."/>
            <person name="Submissions S."/>
        </authorList>
    </citation>
    <scope>NUCLEOTIDE SEQUENCE [LARGE SCALE GENOMIC DNA]</scope>
    <source>
        <strain evidence="2 3">CGMCC 1.6501</strain>
    </source>
</reference>
<dbReference type="AlphaFoldDB" id="A0AA94KVE5"/>
<comment type="similarity">
    <text evidence="1">Belongs to the proline racemase family.</text>
</comment>